<name>A0A2N8L0U9_9BURK</name>
<organism evidence="2 3">
    <name type="scientific">Kinneretia aquatilis</name>
    <dbReference type="NCBI Taxonomy" id="2070761"/>
    <lineage>
        <taxon>Bacteria</taxon>
        <taxon>Pseudomonadati</taxon>
        <taxon>Pseudomonadota</taxon>
        <taxon>Betaproteobacteria</taxon>
        <taxon>Burkholderiales</taxon>
        <taxon>Sphaerotilaceae</taxon>
        <taxon>Roseateles</taxon>
    </lineage>
</organism>
<dbReference type="OrthoDB" id="9182270at2"/>
<proteinExistence type="predicted"/>
<evidence type="ECO:0000313" key="2">
    <source>
        <dbReference type="EMBL" id="PND39325.1"/>
    </source>
</evidence>
<accession>A0A2N8L0U9</accession>
<feature type="region of interest" description="Disordered" evidence="1">
    <location>
        <begin position="1"/>
        <end position="23"/>
    </location>
</feature>
<gene>
    <name evidence="2" type="ORF">C1O66_18515</name>
</gene>
<sequence length="197" mass="20812">MNKIENQQPSSSAPQETSAVAAPVASGSRRRLLRGGLVAAPTLLALTTTPVLACNCKLPSGFTASGNFSQTGSYNCAAPGTKPTSWKTMVDAQGKFNNTGVSKTTTFASVFGGTDTTTFYALFCLTSANNDARALAAAVYLQSIVNGGYQFPYMSLVQKMWKDTEGSGRFTAVTAPVVTWTRADVVVYFKYLTGLSI</sequence>
<dbReference type="AlphaFoldDB" id="A0A2N8L0U9"/>
<evidence type="ECO:0000313" key="3">
    <source>
        <dbReference type="Proteomes" id="UP000235916"/>
    </source>
</evidence>
<dbReference type="RefSeq" id="WP_102769243.1">
    <property type="nucleotide sequence ID" value="NZ_CP124551.1"/>
</dbReference>
<dbReference type="InterPro" id="IPR006311">
    <property type="entry name" value="TAT_signal"/>
</dbReference>
<keyword evidence="3" id="KW-1185">Reference proteome</keyword>
<dbReference type="PROSITE" id="PS51318">
    <property type="entry name" value="TAT"/>
    <property type="match status" value="1"/>
</dbReference>
<feature type="compositionally biased region" description="Polar residues" evidence="1">
    <location>
        <begin position="1"/>
        <end position="18"/>
    </location>
</feature>
<reference evidence="2 3" key="1">
    <citation type="submission" date="2018-01" db="EMBL/GenBank/DDBJ databases">
        <title>Draft genome sequence of Paucibacter aquatile CR182 isolated from freshwater of the Nakdong River.</title>
        <authorList>
            <person name="Choi A."/>
            <person name="Chung E.J."/>
        </authorList>
    </citation>
    <scope>NUCLEOTIDE SEQUENCE [LARGE SCALE GENOMIC DNA]</scope>
    <source>
        <strain evidence="2 3">CR182</strain>
    </source>
</reference>
<comment type="caution">
    <text evidence="2">The sequence shown here is derived from an EMBL/GenBank/DDBJ whole genome shotgun (WGS) entry which is preliminary data.</text>
</comment>
<dbReference type="EMBL" id="POSP01000003">
    <property type="protein sequence ID" value="PND39325.1"/>
    <property type="molecule type" value="Genomic_DNA"/>
</dbReference>
<protein>
    <submittedName>
        <fullName evidence="2">Uncharacterized protein</fullName>
    </submittedName>
</protein>
<dbReference type="Proteomes" id="UP000235916">
    <property type="component" value="Unassembled WGS sequence"/>
</dbReference>
<evidence type="ECO:0000256" key="1">
    <source>
        <dbReference type="SAM" id="MobiDB-lite"/>
    </source>
</evidence>